<feature type="region of interest" description="Disordered" evidence="1">
    <location>
        <begin position="346"/>
        <end position="393"/>
    </location>
</feature>
<evidence type="ECO:0000256" key="1">
    <source>
        <dbReference type="SAM" id="MobiDB-lite"/>
    </source>
</evidence>
<feature type="compositionally biased region" description="Basic and acidic residues" evidence="1">
    <location>
        <begin position="521"/>
        <end position="536"/>
    </location>
</feature>
<evidence type="ECO:0000313" key="3">
    <source>
        <dbReference type="Proteomes" id="UP000708148"/>
    </source>
</evidence>
<protein>
    <submittedName>
        <fullName evidence="2">Uncharacterized protein</fullName>
    </submittedName>
</protein>
<dbReference type="EMBL" id="CAJHUC010000699">
    <property type="protein sequence ID" value="CAD7697679.1"/>
    <property type="molecule type" value="Genomic_DNA"/>
</dbReference>
<feature type="region of interest" description="Disordered" evidence="1">
    <location>
        <begin position="150"/>
        <end position="169"/>
    </location>
</feature>
<feature type="compositionally biased region" description="Polar residues" evidence="1">
    <location>
        <begin position="477"/>
        <end position="501"/>
    </location>
</feature>
<feature type="compositionally biased region" description="Low complexity" evidence="1">
    <location>
        <begin position="15"/>
        <end position="28"/>
    </location>
</feature>
<dbReference type="AlphaFoldDB" id="A0A8S1IRA2"/>
<organism evidence="2 3">
    <name type="scientific">Ostreobium quekettii</name>
    <dbReference type="NCBI Taxonomy" id="121088"/>
    <lineage>
        <taxon>Eukaryota</taxon>
        <taxon>Viridiplantae</taxon>
        <taxon>Chlorophyta</taxon>
        <taxon>core chlorophytes</taxon>
        <taxon>Ulvophyceae</taxon>
        <taxon>TCBD clade</taxon>
        <taxon>Bryopsidales</taxon>
        <taxon>Ostreobineae</taxon>
        <taxon>Ostreobiaceae</taxon>
        <taxon>Ostreobium</taxon>
    </lineage>
</organism>
<proteinExistence type="predicted"/>
<keyword evidence="3" id="KW-1185">Reference proteome</keyword>
<feature type="compositionally biased region" description="Polar residues" evidence="1">
    <location>
        <begin position="153"/>
        <end position="162"/>
    </location>
</feature>
<sequence length="636" mass="66338">MRRPHARSSHPTRPANSTASGTAGAHSAPLHEMHNGLLPRRSVQHGTPHERVSAGGGPGPSQPLPADRRHSSTLPQTFQRDVVSPRSPRMPSVSHGSFLEARCDSPLGRQQHQPSVQSGRNMSVNGQHRGQSSAPSSIGLDLEVSGERGAGHTISQRTPGDENNQEVEADVQHPCTLSEPVQSAYGRTNADVAVSGGVHGTATAQAQLEPAAGSGSEVVNEDAAQDCSAAEPPCSTIASQGAALGIDKNSPSVSAGVLTPANSAARCRRVASEAGASGPCDAPATSAISAMRNGVVNIDNHTQPLGPTVPFVYNAILAEGPTYISTYTLHQQLVAIHSYVAGIPPPTAMQQGQDSRPGAQGVCPPPEWSPHRHLEQPGQQGQSARHHGSDLREDQRLGHRRLVASASDGNAVQDTSVHATVQQVDDALSDAETNLSLLRAKMPLVVGANQQPNSRQSDPRVSMPAPQPALTIVTGVDSGSASRALQPANSTLARNSDQSNTSGGGTVNMSRSDDEAGAVPDLKDSACSERSSHSEENSESPKSVAQNDGSFQSPPPPSGDAISGQHKSQGTGCESSELGFSDRLHEHALAMSNDCQPENHEDDLADTVSHTARTRGRKRRGSSLSVSRSSKCRRGC</sequence>
<feature type="compositionally biased region" description="Basic residues" evidence="1">
    <location>
        <begin position="612"/>
        <end position="621"/>
    </location>
</feature>
<dbReference type="Proteomes" id="UP000708148">
    <property type="component" value="Unassembled WGS sequence"/>
</dbReference>
<gene>
    <name evidence="2" type="ORF">OSTQU699_LOCUS3040</name>
</gene>
<comment type="caution">
    <text evidence="2">The sequence shown here is derived from an EMBL/GenBank/DDBJ whole genome shotgun (WGS) entry which is preliminary data.</text>
</comment>
<accession>A0A8S1IRA2</accession>
<feature type="region of interest" description="Disordered" evidence="1">
    <location>
        <begin position="446"/>
        <end position="636"/>
    </location>
</feature>
<feature type="region of interest" description="Disordered" evidence="1">
    <location>
        <begin position="1"/>
        <end position="139"/>
    </location>
</feature>
<feature type="compositionally biased region" description="Polar residues" evidence="1">
    <location>
        <begin position="108"/>
        <end position="136"/>
    </location>
</feature>
<name>A0A8S1IRA2_9CHLO</name>
<feature type="compositionally biased region" description="Basic residues" evidence="1">
    <location>
        <begin position="1"/>
        <end position="10"/>
    </location>
</feature>
<reference evidence="2" key="1">
    <citation type="submission" date="2020-12" db="EMBL/GenBank/DDBJ databases">
        <authorList>
            <person name="Iha C."/>
        </authorList>
    </citation>
    <scope>NUCLEOTIDE SEQUENCE</scope>
</reference>
<feature type="compositionally biased region" description="Low complexity" evidence="1">
    <location>
        <begin position="80"/>
        <end position="94"/>
    </location>
</feature>
<feature type="compositionally biased region" description="Polar residues" evidence="1">
    <location>
        <begin position="565"/>
        <end position="574"/>
    </location>
</feature>
<evidence type="ECO:0000313" key="2">
    <source>
        <dbReference type="EMBL" id="CAD7697679.1"/>
    </source>
</evidence>